<evidence type="ECO:0000313" key="3">
    <source>
        <dbReference type="EMBL" id="RCJ32494.1"/>
    </source>
</evidence>
<dbReference type="EMBL" id="LXQD01000205">
    <property type="protein sequence ID" value="RCJ32494.1"/>
    <property type="molecule type" value="Genomic_DNA"/>
</dbReference>
<comment type="similarity">
    <text evidence="1">Belongs to the thioesterase family.</text>
</comment>
<dbReference type="InterPro" id="IPR012223">
    <property type="entry name" value="TEII"/>
</dbReference>
<feature type="domain" description="Thioesterase" evidence="2">
    <location>
        <begin position="20"/>
        <end position="243"/>
    </location>
</feature>
<dbReference type="GO" id="GO:0008610">
    <property type="term" value="P:lipid biosynthetic process"/>
    <property type="evidence" value="ECO:0007669"/>
    <property type="project" value="TreeGrafter"/>
</dbReference>
<reference evidence="3" key="1">
    <citation type="submission" date="2016-04" db="EMBL/GenBank/DDBJ databases">
        <authorList>
            <person name="Tabuchi Yagui T.R."/>
        </authorList>
    </citation>
    <scope>NUCLEOTIDE SEQUENCE [LARGE SCALE GENOMIC DNA]</scope>
    <source>
        <strain evidence="3">NIES-26</strain>
    </source>
</reference>
<sequence length="251" mass="29085">MIDTNRWIVRYQSHPKVRLRLFCFPYAGGSTSTYRKWSELLPSDIEVCPVQLPGRENRSMEAPFTHVTPLVESLLPVLNSYLDLPYAFFGHSMGALISFELARHIRKQRYPEPQHLFVSSRRSPHLPSSEPPIHKLPETAFWEQLRLYDGVPDTLLQSSQIAKLFLPLLRADFAIHETYKYTPGTQFNYPITAFGGLHDRKVGSEEIMAWRELTNSDFYLHLFPGNHLFLRKEYQQILSVIARNLSQKIAA</sequence>
<dbReference type="InterPro" id="IPR001031">
    <property type="entry name" value="Thioesterase"/>
</dbReference>
<dbReference type="Gene3D" id="3.40.50.1820">
    <property type="entry name" value="alpha/beta hydrolase"/>
    <property type="match status" value="1"/>
</dbReference>
<proteinExistence type="inferred from homology"/>
<organism evidence="3 4">
    <name type="scientific">Nostoc minutum NIES-26</name>
    <dbReference type="NCBI Taxonomy" id="1844469"/>
    <lineage>
        <taxon>Bacteria</taxon>
        <taxon>Bacillati</taxon>
        <taxon>Cyanobacteriota</taxon>
        <taxon>Cyanophyceae</taxon>
        <taxon>Nostocales</taxon>
        <taxon>Nostocaceae</taxon>
        <taxon>Nostoc</taxon>
    </lineage>
</organism>
<evidence type="ECO:0000256" key="1">
    <source>
        <dbReference type="ARBA" id="ARBA00007169"/>
    </source>
</evidence>
<protein>
    <submittedName>
        <fullName evidence="3">Gramicidin dehydrogenase</fullName>
    </submittedName>
</protein>
<dbReference type="PANTHER" id="PTHR11487:SF0">
    <property type="entry name" value="S-ACYL FATTY ACID SYNTHASE THIOESTERASE, MEDIUM CHAIN"/>
    <property type="match status" value="1"/>
</dbReference>
<dbReference type="InterPro" id="IPR029058">
    <property type="entry name" value="AB_hydrolase_fold"/>
</dbReference>
<dbReference type="Pfam" id="PF00975">
    <property type="entry name" value="Thioesterase"/>
    <property type="match status" value="1"/>
</dbReference>
<gene>
    <name evidence="3" type="ORF">A6770_18985</name>
</gene>
<dbReference type="Proteomes" id="UP000252107">
    <property type="component" value="Unassembled WGS sequence"/>
</dbReference>
<dbReference type="AlphaFoldDB" id="A0A367RAE0"/>
<name>A0A367RAE0_9NOSO</name>
<dbReference type="PANTHER" id="PTHR11487">
    <property type="entry name" value="THIOESTERASE"/>
    <property type="match status" value="1"/>
</dbReference>
<accession>A0A367RAE0</accession>
<evidence type="ECO:0000313" key="4">
    <source>
        <dbReference type="Proteomes" id="UP000252107"/>
    </source>
</evidence>
<keyword evidence="4" id="KW-1185">Reference proteome</keyword>
<evidence type="ECO:0000259" key="2">
    <source>
        <dbReference type="Pfam" id="PF00975"/>
    </source>
</evidence>
<dbReference type="SUPFAM" id="SSF53474">
    <property type="entry name" value="alpha/beta-Hydrolases"/>
    <property type="match status" value="1"/>
</dbReference>
<comment type="caution">
    <text evidence="3">The sequence shown here is derived from an EMBL/GenBank/DDBJ whole genome shotgun (WGS) entry which is preliminary data.</text>
</comment>